<dbReference type="AlphaFoldDB" id="A0A517ZQI5"/>
<keyword evidence="3" id="KW-1185">Reference proteome</keyword>
<evidence type="ECO:0000313" key="2">
    <source>
        <dbReference type="EMBL" id="QDU44727.1"/>
    </source>
</evidence>
<accession>A0A517ZQI5</accession>
<dbReference type="EMBL" id="CP036276">
    <property type="protein sequence ID" value="QDU44727.1"/>
    <property type="molecule type" value="Genomic_DNA"/>
</dbReference>
<gene>
    <name evidence="2" type="ORF">Mal52_32130</name>
</gene>
<dbReference type="KEGG" id="sdyn:Mal52_32130"/>
<dbReference type="PROSITE" id="PS51257">
    <property type="entry name" value="PROKAR_LIPOPROTEIN"/>
    <property type="match status" value="1"/>
</dbReference>
<organism evidence="2 3">
    <name type="scientific">Symmachiella dynata</name>
    <dbReference type="NCBI Taxonomy" id="2527995"/>
    <lineage>
        <taxon>Bacteria</taxon>
        <taxon>Pseudomonadati</taxon>
        <taxon>Planctomycetota</taxon>
        <taxon>Planctomycetia</taxon>
        <taxon>Planctomycetales</taxon>
        <taxon>Planctomycetaceae</taxon>
        <taxon>Symmachiella</taxon>
    </lineage>
</organism>
<name>A0A517ZQI5_9PLAN</name>
<sequence length="204" mass="22630">MRALKFQLSIIIALCGSVCGCGTAVDEANQNGESNSKPVSEEHSHNEEHHGLHSHAHDHSKAQPLHGGKLVEIGHTHNKDGATHYFVEVMPQTADEVQFFVARESDDGGVEDYRPDAQEILALVDAVGQKRPKSKEIQFTAEDVEGQPLKYSANLKDVYPDAEELMIVIPKLKVGQERMNFSFSISCKEADSDSTHEHHHQDEK</sequence>
<dbReference type="Proteomes" id="UP000319383">
    <property type="component" value="Chromosome"/>
</dbReference>
<proteinExistence type="predicted"/>
<evidence type="ECO:0000313" key="3">
    <source>
        <dbReference type="Proteomes" id="UP000319383"/>
    </source>
</evidence>
<protein>
    <submittedName>
        <fullName evidence="2">Uncharacterized protein</fullName>
    </submittedName>
</protein>
<dbReference type="RefSeq" id="WP_145377034.1">
    <property type="nucleotide sequence ID" value="NZ_CP036276.1"/>
</dbReference>
<evidence type="ECO:0000256" key="1">
    <source>
        <dbReference type="SAM" id="MobiDB-lite"/>
    </source>
</evidence>
<feature type="region of interest" description="Disordered" evidence="1">
    <location>
        <begin position="30"/>
        <end position="63"/>
    </location>
</feature>
<feature type="compositionally biased region" description="Basic and acidic residues" evidence="1">
    <location>
        <begin position="39"/>
        <end position="61"/>
    </location>
</feature>
<reference evidence="2 3" key="1">
    <citation type="submission" date="2019-02" db="EMBL/GenBank/DDBJ databases">
        <title>Deep-cultivation of Planctomycetes and their phenomic and genomic characterization uncovers novel biology.</title>
        <authorList>
            <person name="Wiegand S."/>
            <person name="Jogler M."/>
            <person name="Boedeker C."/>
            <person name="Pinto D."/>
            <person name="Vollmers J."/>
            <person name="Rivas-Marin E."/>
            <person name="Kohn T."/>
            <person name="Peeters S.H."/>
            <person name="Heuer A."/>
            <person name="Rast P."/>
            <person name="Oberbeckmann S."/>
            <person name="Bunk B."/>
            <person name="Jeske O."/>
            <person name="Meyerdierks A."/>
            <person name="Storesund J.E."/>
            <person name="Kallscheuer N."/>
            <person name="Luecker S."/>
            <person name="Lage O.M."/>
            <person name="Pohl T."/>
            <person name="Merkel B.J."/>
            <person name="Hornburger P."/>
            <person name="Mueller R.-W."/>
            <person name="Bruemmer F."/>
            <person name="Labrenz M."/>
            <person name="Spormann A.M."/>
            <person name="Op den Camp H."/>
            <person name="Overmann J."/>
            <person name="Amann R."/>
            <person name="Jetten M.S.M."/>
            <person name="Mascher T."/>
            <person name="Medema M.H."/>
            <person name="Devos D.P."/>
            <person name="Kaster A.-K."/>
            <person name="Ovreas L."/>
            <person name="Rohde M."/>
            <person name="Galperin M.Y."/>
            <person name="Jogler C."/>
        </authorList>
    </citation>
    <scope>NUCLEOTIDE SEQUENCE [LARGE SCALE GENOMIC DNA]</scope>
    <source>
        <strain evidence="2 3">Mal52</strain>
    </source>
</reference>